<accession>A0A9W9C4P1</accession>
<dbReference type="EMBL" id="JAPEUV010000001">
    <property type="protein sequence ID" value="KAJ4343902.1"/>
    <property type="molecule type" value="Genomic_DNA"/>
</dbReference>
<keyword evidence="2" id="KW-0328">Glycosyltransferase</keyword>
<evidence type="ECO:0000256" key="3">
    <source>
        <dbReference type="ARBA" id="ARBA00022679"/>
    </source>
</evidence>
<feature type="transmembrane region" description="Helical" evidence="8">
    <location>
        <begin position="342"/>
        <end position="359"/>
    </location>
</feature>
<dbReference type="Proteomes" id="UP001140562">
    <property type="component" value="Unassembled WGS sequence"/>
</dbReference>
<evidence type="ECO:0000256" key="7">
    <source>
        <dbReference type="ARBA" id="ARBA00023180"/>
    </source>
</evidence>
<evidence type="ECO:0000256" key="4">
    <source>
        <dbReference type="ARBA" id="ARBA00022692"/>
    </source>
</evidence>
<feature type="transmembrane region" description="Helical" evidence="8">
    <location>
        <begin position="311"/>
        <end position="330"/>
    </location>
</feature>
<keyword evidence="10" id="KW-1185">Reference proteome</keyword>
<evidence type="ECO:0000313" key="9">
    <source>
        <dbReference type="EMBL" id="KAJ4343902.1"/>
    </source>
</evidence>
<dbReference type="PANTHER" id="PTHR47844">
    <property type="entry name" value="SYNTHASE CPS1, PUTATIVE (AFU_ORTHOLOGUE AFUA_7G02500)-RELATED"/>
    <property type="match status" value="1"/>
</dbReference>
<protein>
    <recommendedName>
        <fullName evidence="11">Glycosyltransferase family 2 protein</fullName>
    </recommendedName>
</protein>
<comment type="subcellular location">
    <subcellularLocation>
        <location evidence="1">Membrane</location>
    </subcellularLocation>
</comment>
<dbReference type="InterPro" id="IPR029044">
    <property type="entry name" value="Nucleotide-diphossugar_trans"/>
</dbReference>
<dbReference type="OrthoDB" id="2849215at2759"/>
<dbReference type="SUPFAM" id="SSF53448">
    <property type="entry name" value="Nucleotide-diphospho-sugar transferases"/>
    <property type="match status" value="1"/>
</dbReference>
<proteinExistence type="predicted"/>
<dbReference type="GO" id="GO:0016757">
    <property type="term" value="F:glycosyltransferase activity"/>
    <property type="evidence" value="ECO:0007669"/>
    <property type="project" value="UniProtKB-KW"/>
</dbReference>
<keyword evidence="4 8" id="KW-0812">Transmembrane</keyword>
<dbReference type="AlphaFoldDB" id="A0A9W9C4P1"/>
<keyword evidence="7" id="KW-0325">Glycoprotein</keyword>
<reference evidence="9" key="1">
    <citation type="submission" date="2022-10" db="EMBL/GenBank/DDBJ databases">
        <title>Tapping the CABI collections for fungal endophytes: first genome assemblies for Collariella, Neodidymelliopsis, Ascochyta clinopodiicola, Didymella pomorum, Didymosphaeria variabile, Neocosmospora piperis and Neocucurbitaria cava.</title>
        <authorList>
            <person name="Hill R."/>
        </authorList>
    </citation>
    <scope>NUCLEOTIDE SEQUENCE</scope>
    <source>
        <strain evidence="9">IMI 360193</strain>
    </source>
</reference>
<comment type="caution">
    <text evidence="9">The sequence shown here is derived from an EMBL/GenBank/DDBJ whole genome shotgun (WGS) entry which is preliminary data.</text>
</comment>
<evidence type="ECO:0008006" key="11">
    <source>
        <dbReference type="Google" id="ProtNLM"/>
    </source>
</evidence>
<dbReference type="PANTHER" id="PTHR47844:SF1">
    <property type="entry name" value="EXOSTOSIN-LIKE 2"/>
    <property type="match status" value="1"/>
</dbReference>
<evidence type="ECO:0000256" key="6">
    <source>
        <dbReference type="ARBA" id="ARBA00023136"/>
    </source>
</evidence>
<evidence type="ECO:0000313" key="10">
    <source>
        <dbReference type="Proteomes" id="UP001140562"/>
    </source>
</evidence>
<name>A0A9W9C4P1_9PLEO</name>
<sequence>MPICATVGPEGNLVFDELTASVLVNKPACLIFACNTIDAANQVRKFLENFRSMFEAGNTRYQRMYNLPGFTFEKYTEIRIVDVGISNKRHQMVAGIQHIDSPITISVDDTAVWSPNWLAGSLPAFNDDNVGLVGTRKWVKRLPRYNDLNASRVMNAWCKYISGFWNTMGGLYIIRHNFEIKSMNAADGGVFCVSARSNLIRTEIVKNDKFCHAFTNEYVLPLGTWFKGFGPLNADDDNFVTRYVINDGWDIKAQCADETTMTTVIGMYPKSFKFDKQCTRWSRSTFRQNPIALFVDRTVWSKWPLTTWVTYLPWLYNAAAFWDGLAMYMLTKTNLYAESPYSYLLLFALFYVFQLTKLIKTHEWWMAYPMDFVLYYLIPAYPLFTYYHSFKKVYTALTFWNTEWSGRPNLPPPEKAKFVEEGLTTPEKLKK</sequence>
<evidence type="ECO:0000256" key="5">
    <source>
        <dbReference type="ARBA" id="ARBA00022989"/>
    </source>
</evidence>
<keyword evidence="5 8" id="KW-1133">Transmembrane helix</keyword>
<dbReference type="InterPro" id="IPR052427">
    <property type="entry name" value="Glycosyltrans_GT2/GT47"/>
</dbReference>
<keyword evidence="3" id="KW-0808">Transferase</keyword>
<gene>
    <name evidence="9" type="ORF">N0V87_000185</name>
</gene>
<evidence type="ECO:0000256" key="2">
    <source>
        <dbReference type="ARBA" id="ARBA00022676"/>
    </source>
</evidence>
<dbReference type="GO" id="GO:0016020">
    <property type="term" value="C:membrane"/>
    <property type="evidence" value="ECO:0007669"/>
    <property type="project" value="UniProtKB-SubCell"/>
</dbReference>
<feature type="transmembrane region" description="Helical" evidence="8">
    <location>
        <begin position="365"/>
        <end position="384"/>
    </location>
</feature>
<evidence type="ECO:0000256" key="1">
    <source>
        <dbReference type="ARBA" id="ARBA00004370"/>
    </source>
</evidence>
<evidence type="ECO:0000256" key="8">
    <source>
        <dbReference type="SAM" id="Phobius"/>
    </source>
</evidence>
<dbReference type="Pfam" id="PF13641">
    <property type="entry name" value="Glyco_tranf_2_3"/>
    <property type="match status" value="1"/>
</dbReference>
<keyword evidence="6 8" id="KW-0472">Membrane</keyword>
<organism evidence="9 10">
    <name type="scientific">Didymella glomerata</name>
    <dbReference type="NCBI Taxonomy" id="749621"/>
    <lineage>
        <taxon>Eukaryota</taxon>
        <taxon>Fungi</taxon>
        <taxon>Dikarya</taxon>
        <taxon>Ascomycota</taxon>
        <taxon>Pezizomycotina</taxon>
        <taxon>Dothideomycetes</taxon>
        <taxon>Pleosporomycetidae</taxon>
        <taxon>Pleosporales</taxon>
        <taxon>Pleosporineae</taxon>
        <taxon>Didymellaceae</taxon>
        <taxon>Didymella</taxon>
    </lineage>
</organism>